<evidence type="ECO:0000256" key="2">
    <source>
        <dbReference type="ARBA" id="ARBA00022490"/>
    </source>
</evidence>
<dbReference type="PANTHER" id="PTHR22118">
    <property type="entry name" value="DYNEIN ASSEMBLY FACTOR 3, AXONEMAL"/>
    <property type="match status" value="1"/>
</dbReference>
<evidence type="ECO:0000256" key="4">
    <source>
        <dbReference type="ARBA" id="ARBA00024190"/>
    </source>
</evidence>
<dbReference type="GO" id="GO:0070286">
    <property type="term" value="P:axonemal dynein complex assembly"/>
    <property type="evidence" value="ECO:0007669"/>
    <property type="project" value="InterPro"/>
</dbReference>
<dbReference type="InterPro" id="IPR028235">
    <property type="entry name" value="DNAAF3_C"/>
</dbReference>
<proteinExistence type="inferred from homology"/>
<evidence type="ECO:0000259" key="5">
    <source>
        <dbReference type="Pfam" id="PF14737"/>
    </source>
</evidence>
<feature type="domain" description="DUF4470" evidence="5">
    <location>
        <begin position="2"/>
        <end position="108"/>
    </location>
</feature>
<name>A0AAN8S9J6_POLSC</name>
<dbReference type="PANTHER" id="PTHR22118:SF14">
    <property type="entry name" value="DYNEIN AXONEMAL ASSEMBLY FACTOR 3"/>
    <property type="match status" value="1"/>
</dbReference>
<feature type="domain" description="Dynein assembly factor 3 C-terminal" evidence="6">
    <location>
        <begin position="141"/>
        <end position="441"/>
    </location>
</feature>
<evidence type="ECO:0000313" key="7">
    <source>
        <dbReference type="EMBL" id="KAK6631127.1"/>
    </source>
</evidence>
<keyword evidence="3" id="KW-0970">Cilium biogenesis/degradation</keyword>
<dbReference type="Pfam" id="PF14737">
    <property type="entry name" value="DUF4470"/>
    <property type="match status" value="1"/>
</dbReference>
<dbReference type="InterPro" id="IPR027974">
    <property type="entry name" value="DUF4470"/>
</dbReference>
<dbReference type="GO" id="GO:0044458">
    <property type="term" value="P:motile cilium assembly"/>
    <property type="evidence" value="ECO:0007669"/>
    <property type="project" value="TreeGrafter"/>
</dbReference>
<evidence type="ECO:0000256" key="3">
    <source>
        <dbReference type="ARBA" id="ARBA00022794"/>
    </source>
</evidence>
<protein>
    <recommendedName>
        <fullName evidence="9">Dynein assembly factor 3, axonemal</fullName>
    </recommendedName>
</protein>
<sequence>MWWGHSEALDLIDEIPNTWQSYDQGDTNEQVYNILLVGQTDGRHMLKTIAQKYRHNENIKLNFYVYEEFIETIGRELLFLTLALEPPANLGIAEKTLFFMELYGNAFLRPATKNYLKKVSQRLINMVVDRDYQKLILPSVSLDELTYKFKDNLEAVFKYWIDCQCDIARSWETRLRNDLGVRYDNREGVFDWDYHMRYRCLGADVLKINEYKRFRESGISFYLYDTSPCLTNSTLAMGISERISTKSGFSCLGDTVSGPYPCYGFKCEDSDMFKKVNGQLPKTATDVTERNIMRMLYEIENNKRFVALPEDDENCIPVVLADALCEIKKTSEINEESQATHKCYSTKYDIYKSLETNNCSVIFLGRPLQKIFTKPQYKHFFDMIYMSRVPLFHNFDSNALNIMKSKCQIIIETPKFELFRKEQLEEFKTKLLDLMSTWQFELLNGYDTQNDEFVRFLKC</sequence>
<dbReference type="InterPro" id="IPR039304">
    <property type="entry name" value="DNAAF3"/>
</dbReference>
<gene>
    <name evidence="7" type="ORF">RUM43_014223</name>
</gene>
<evidence type="ECO:0000259" key="6">
    <source>
        <dbReference type="Pfam" id="PF14740"/>
    </source>
</evidence>
<dbReference type="Pfam" id="PF14740">
    <property type="entry name" value="DUF4471"/>
    <property type="match status" value="1"/>
</dbReference>
<evidence type="ECO:0008006" key="9">
    <source>
        <dbReference type="Google" id="ProtNLM"/>
    </source>
</evidence>
<comment type="caution">
    <text evidence="7">The sequence shown here is derived from an EMBL/GenBank/DDBJ whole genome shotgun (WGS) entry which is preliminary data.</text>
</comment>
<dbReference type="EMBL" id="JAWJWE010000009">
    <property type="protein sequence ID" value="KAK6631127.1"/>
    <property type="molecule type" value="Genomic_DNA"/>
</dbReference>
<dbReference type="GO" id="GO:0120293">
    <property type="term" value="C:dynein axonemal particle"/>
    <property type="evidence" value="ECO:0007669"/>
    <property type="project" value="UniProtKB-SubCell"/>
</dbReference>
<comment type="similarity">
    <text evidence="1">Belongs to the DNAAF3 family.</text>
</comment>
<evidence type="ECO:0000313" key="8">
    <source>
        <dbReference type="Proteomes" id="UP001372834"/>
    </source>
</evidence>
<dbReference type="Proteomes" id="UP001372834">
    <property type="component" value="Unassembled WGS sequence"/>
</dbReference>
<organism evidence="7 8">
    <name type="scientific">Polyplax serrata</name>
    <name type="common">Common mouse louse</name>
    <dbReference type="NCBI Taxonomy" id="468196"/>
    <lineage>
        <taxon>Eukaryota</taxon>
        <taxon>Metazoa</taxon>
        <taxon>Ecdysozoa</taxon>
        <taxon>Arthropoda</taxon>
        <taxon>Hexapoda</taxon>
        <taxon>Insecta</taxon>
        <taxon>Pterygota</taxon>
        <taxon>Neoptera</taxon>
        <taxon>Paraneoptera</taxon>
        <taxon>Psocodea</taxon>
        <taxon>Troctomorpha</taxon>
        <taxon>Phthiraptera</taxon>
        <taxon>Anoplura</taxon>
        <taxon>Polyplacidae</taxon>
        <taxon>Polyplax</taxon>
    </lineage>
</organism>
<dbReference type="AlphaFoldDB" id="A0AAN8S9J6"/>
<keyword evidence="2" id="KW-0963">Cytoplasm</keyword>
<accession>A0AAN8S9J6</accession>
<reference evidence="7 8" key="1">
    <citation type="submission" date="2023-10" db="EMBL/GenBank/DDBJ databases">
        <title>Genomes of two closely related lineages of the louse Polyplax serrata with different host specificities.</title>
        <authorList>
            <person name="Martinu J."/>
            <person name="Tarabai H."/>
            <person name="Stefka J."/>
            <person name="Hypsa V."/>
        </authorList>
    </citation>
    <scope>NUCLEOTIDE SEQUENCE [LARGE SCALE GENOMIC DNA]</scope>
    <source>
        <strain evidence="7">HR10_N</strain>
    </source>
</reference>
<evidence type="ECO:0000256" key="1">
    <source>
        <dbReference type="ARBA" id="ARBA00010449"/>
    </source>
</evidence>
<comment type="subcellular location">
    <subcellularLocation>
        <location evidence="4">Dynein axonemal particle</location>
    </subcellularLocation>
</comment>